<proteinExistence type="predicted"/>
<evidence type="ECO:0000256" key="2">
    <source>
        <dbReference type="SAM" id="SignalP"/>
    </source>
</evidence>
<dbReference type="EMBL" id="JACIDN010000001">
    <property type="protein sequence ID" value="MBB3901182.1"/>
    <property type="molecule type" value="Genomic_DNA"/>
</dbReference>
<name>A0A7W6ADD3_9HYPH</name>
<comment type="caution">
    <text evidence="3">The sequence shown here is derived from an EMBL/GenBank/DDBJ whole genome shotgun (WGS) entry which is preliminary data.</text>
</comment>
<feature type="signal peptide" evidence="2">
    <location>
        <begin position="1"/>
        <end position="24"/>
    </location>
</feature>
<sequence>MKRTIRTAMLAAGLLVAGGLSAQAAAVSPNVNIRANEPIQLAQMNSPGDGLTPGAARSGNGRPRMHGHYRRHHHWHHRHHWRHHRHHRHWR</sequence>
<dbReference type="AlphaFoldDB" id="A0A7W6ADD3"/>
<evidence type="ECO:0000313" key="3">
    <source>
        <dbReference type="EMBL" id="MBB3901182.1"/>
    </source>
</evidence>
<organism evidence="3 4">
    <name type="scientific">Methylobacterium brachythecii</name>
    <dbReference type="NCBI Taxonomy" id="1176177"/>
    <lineage>
        <taxon>Bacteria</taxon>
        <taxon>Pseudomonadati</taxon>
        <taxon>Pseudomonadota</taxon>
        <taxon>Alphaproteobacteria</taxon>
        <taxon>Hyphomicrobiales</taxon>
        <taxon>Methylobacteriaceae</taxon>
        <taxon>Methylobacterium</taxon>
    </lineage>
</organism>
<gene>
    <name evidence="3" type="ORF">GGR33_000662</name>
</gene>
<dbReference type="Proteomes" id="UP000517759">
    <property type="component" value="Unassembled WGS sequence"/>
</dbReference>
<accession>A0A7W6ADD3</accession>
<reference evidence="3 4" key="1">
    <citation type="submission" date="2020-08" db="EMBL/GenBank/DDBJ databases">
        <title>Genomic Encyclopedia of Type Strains, Phase IV (KMG-IV): sequencing the most valuable type-strain genomes for metagenomic binning, comparative biology and taxonomic classification.</title>
        <authorList>
            <person name="Goeker M."/>
        </authorList>
    </citation>
    <scope>NUCLEOTIDE SEQUENCE [LARGE SCALE GENOMIC DNA]</scope>
    <source>
        <strain evidence="3 4">DSM 24105</strain>
    </source>
</reference>
<keyword evidence="2" id="KW-0732">Signal</keyword>
<evidence type="ECO:0000313" key="4">
    <source>
        <dbReference type="Proteomes" id="UP000517759"/>
    </source>
</evidence>
<evidence type="ECO:0000256" key="1">
    <source>
        <dbReference type="SAM" id="MobiDB-lite"/>
    </source>
</evidence>
<feature type="chain" id="PRO_5030550722" evidence="2">
    <location>
        <begin position="25"/>
        <end position="91"/>
    </location>
</feature>
<protein>
    <submittedName>
        <fullName evidence="3">Opacity protein-like surface antigen</fullName>
    </submittedName>
</protein>
<feature type="region of interest" description="Disordered" evidence="1">
    <location>
        <begin position="43"/>
        <end position="68"/>
    </location>
</feature>
<dbReference type="RefSeq" id="WP_183501931.1">
    <property type="nucleotide sequence ID" value="NZ_BSPG01000013.1"/>
</dbReference>